<dbReference type="AlphaFoldDB" id="A0A8S1R9Y7"/>
<keyword evidence="2" id="KW-1185">Reference proteome</keyword>
<evidence type="ECO:0000313" key="1">
    <source>
        <dbReference type="EMBL" id="CAD8124042.1"/>
    </source>
</evidence>
<name>A0A8S1R9Y7_9CILI</name>
<comment type="caution">
    <text evidence="1">The sequence shown here is derived from an EMBL/GenBank/DDBJ whole genome shotgun (WGS) entry which is preliminary data.</text>
</comment>
<gene>
    <name evidence="1" type="ORF">PSON_ATCC_30995.1.T1480140</name>
</gene>
<protein>
    <submittedName>
        <fullName evidence="1">Uncharacterized protein</fullName>
    </submittedName>
</protein>
<sequence>MKKIIQKEYYAQSIWLQKNEMMHIQDSINQIKSTKQLLKEDRTNLLLSNLENMNKLNEKSFTFNRLNQLSFLLKSGLNIQNVEKVINKRQSKEYYDYQLFIEFIKEQQNTQIQVKIDFKVNIQNLLSSLTETGLIIKCQLLLENQITKPIFLENCDMKDNEDIEEREQVENVLVFKMFRWYDQIKLSQGLFINNRKDVFLQLKIQQINQILLIKNILVKLILQLIIQLIHLGNRCLKKKLLKLHKIQAINQQNSYQNPLSIEDNNQDNQINEILKDTVLRLQECQRTQLNKINGLINNLLIVDNIQSKIKESTQAVECQKFQLKELDLSIHLKNQNNQDFKQKLKNNQYHSLIIYYKIIQLNSLKGVEQLHLIKIIELQQLVVSNRSKYLNLIKNS</sequence>
<dbReference type="EMBL" id="CAJJDN010000148">
    <property type="protein sequence ID" value="CAD8124042.1"/>
    <property type="molecule type" value="Genomic_DNA"/>
</dbReference>
<dbReference type="Proteomes" id="UP000692954">
    <property type="component" value="Unassembled WGS sequence"/>
</dbReference>
<evidence type="ECO:0000313" key="2">
    <source>
        <dbReference type="Proteomes" id="UP000692954"/>
    </source>
</evidence>
<reference evidence="1" key="1">
    <citation type="submission" date="2021-01" db="EMBL/GenBank/DDBJ databases">
        <authorList>
            <consortium name="Genoscope - CEA"/>
            <person name="William W."/>
        </authorList>
    </citation>
    <scope>NUCLEOTIDE SEQUENCE</scope>
</reference>
<proteinExistence type="predicted"/>
<accession>A0A8S1R9Y7</accession>
<organism evidence="1 2">
    <name type="scientific">Paramecium sonneborni</name>
    <dbReference type="NCBI Taxonomy" id="65129"/>
    <lineage>
        <taxon>Eukaryota</taxon>
        <taxon>Sar</taxon>
        <taxon>Alveolata</taxon>
        <taxon>Ciliophora</taxon>
        <taxon>Intramacronucleata</taxon>
        <taxon>Oligohymenophorea</taxon>
        <taxon>Peniculida</taxon>
        <taxon>Parameciidae</taxon>
        <taxon>Paramecium</taxon>
    </lineage>
</organism>